<name>A0A0G1T337_9BACT</name>
<reference evidence="1 2" key="1">
    <citation type="journal article" date="2015" name="Nature">
        <title>rRNA introns, odd ribosomes, and small enigmatic genomes across a large radiation of phyla.</title>
        <authorList>
            <person name="Brown C.T."/>
            <person name="Hug L.A."/>
            <person name="Thomas B.C."/>
            <person name="Sharon I."/>
            <person name="Castelle C.J."/>
            <person name="Singh A."/>
            <person name="Wilkins M.J."/>
            <person name="Williams K.H."/>
            <person name="Banfield J.F."/>
        </authorList>
    </citation>
    <scope>NUCLEOTIDE SEQUENCE [LARGE SCALE GENOMIC DNA]</scope>
</reference>
<evidence type="ECO:0000313" key="1">
    <source>
        <dbReference type="EMBL" id="KKU76142.1"/>
    </source>
</evidence>
<proteinExistence type="predicted"/>
<organism evidence="1 2">
    <name type="scientific">Candidatus Giovannonibacteria bacterium GW2011_GWB1_47_6b</name>
    <dbReference type="NCBI Taxonomy" id="1618655"/>
    <lineage>
        <taxon>Bacteria</taxon>
        <taxon>Candidatus Giovannoniibacteriota</taxon>
    </lineage>
</organism>
<comment type="caution">
    <text evidence="1">The sequence shown here is derived from an EMBL/GenBank/DDBJ whole genome shotgun (WGS) entry which is preliminary data.</text>
</comment>
<dbReference type="EMBL" id="LCOK01000031">
    <property type="protein sequence ID" value="KKU76142.1"/>
    <property type="molecule type" value="Genomic_DNA"/>
</dbReference>
<dbReference type="Proteomes" id="UP000034682">
    <property type="component" value="Unassembled WGS sequence"/>
</dbReference>
<sequence>MFKREKVLVPATSGQVGEVAGALIGEMNFSKEEARAIIGNMGVFRKSARQFYAQFRINSVPDFSSDLTRWEGNYGKLFGLKQKPDLSAVRIPEKPEGIGPMRLIVVVLMDWMEERPFFHTQKALEEHFPCWQYTGDLDKEFTINDRHPKNGSYAVWVKDVQEAGEEFANKSVDDLVAEQYTGITVLERQLLEADVFFQKGEHLDRQNVTLCSGSRFRGGHVPCAGWRGRFYVSWCRASDRGPHLRSRRVWA</sequence>
<protein>
    <submittedName>
        <fullName evidence="1">Uncharacterized protein</fullName>
    </submittedName>
</protein>
<dbReference type="AlphaFoldDB" id="A0A0G1T337"/>
<accession>A0A0G1T337</accession>
<evidence type="ECO:0000313" key="2">
    <source>
        <dbReference type="Proteomes" id="UP000034682"/>
    </source>
</evidence>
<gene>
    <name evidence="1" type="ORF">UY02_C0031G0004</name>
</gene>